<reference evidence="3" key="1">
    <citation type="submission" date="2025-08" db="UniProtKB">
        <authorList>
            <consortium name="RefSeq"/>
        </authorList>
    </citation>
    <scope>IDENTIFICATION</scope>
    <source>
        <tissue evidence="3">Total insect</tissue>
    </source>
</reference>
<feature type="region of interest" description="Disordered" evidence="1">
    <location>
        <begin position="324"/>
        <end position="356"/>
    </location>
</feature>
<evidence type="ECO:0000313" key="3">
    <source>
        <dbReference type="RefSeq" id="XP_034246272.1"/>
    </source>
</evidence>
<feature type="compositionally biased region" description="Polar residues" evidence="1">
    <location>
        <begin position="420"/>
        <end position="442"/>
    </location>
</feature>
<feature type="region of interest" description="Disordered" evidence="1">
    <location>
        <begin position="420"/>
        <end position="450"/>
    </location>
</feature>
<name>A0A6P8ZCE3_THRPL</name>
<feature type="region of interest" description="Disordered" evidence="1">
    <location>
        <begin position="580"/>
        <end position="627"/>
    </location>
</feature>
<dbReference type="InParanoid" id="A0A6P8ZCE3"/>
<feature type="region of interest" description="Disordered" evidence="1">
    <location>
        <begin position="644"/>
        <end position="684"/>
    </location>
</feature>
<proteinExistence type="predicted"/>
<feature type="region of interest" description="Disordered" evidence="1">
    <location>
        <begin position="229"/>
        <end position="259"/>
    </location>
</feature>
<feature type="compositionally biased region" description="Basic and acidic residues" evidence="1">
    <location>
        <begin position="377"/>
        <end position="391"/>
    </location>
</feature>
<feature type="compositionally biased region" description="Polar residues" evidence="1">
    <location>
        <begin position="1"/>
        <end position="13"/>
    </location>
</feature>
<feature type="region of interest" description="Disordered" evidence="1">
    <location>
        <begin position="180"/>
        <end position="216"/>
    </location>
</feature>
<evidence type="ECO:0000256" key="1">
    <source>
        <dbReference type="SAM" id="MobiDB-lite"/>
    </source>
</evidence>
<accession>A0A6P8ZCE3</accession>
<dbReference type="KEGG" id="tpal:117648132"/>
<feature type="region of interest" description="Disordered" evidence="1">
    <location>
        <begin position="1"/>
        <end position="121"/>
    </location>
</feature>
<dbReference type="GeneID" id="117648132"/>
<keyword evidence="2" id="KW-1185">Reference proteome</keyword>
<feature type="region of interest" description="Disordered" evidence="1">
    <location>
        <begin position="275"/>
        <end position="311"/>
    </location>
</feature>
<feature type="region of interest" description="Disordered" evidence="1">
    <location>
        <begin position="133"/>
        <end position="164"/>
    </location>
</feature>
<feature type="compositionally biased region" description="Basic and acidic residues" evidence="1">
    <location>
        <begin position="92"/>
        <end position="106"/>
    </location>
</feature>
<feature type="compositionally biased region" description="Polar residues" evidence="1">
    <location>
        <begin position="229"/>
        <end position="252"/>
    </location>
</feature>
<feature type="compositionally biased region" description="Basic and acidic residues" evidence="1">
    <location>
        <begin position="187"/>
        <end position="201"/>
    </location>
</feature>
<feature type="compositionally biased region" description="Polar residues" evidence="1">
    <location>
        <begin position="53"/>
        <end position="63"/>
    </location>
</feature>
<feature type="compositionally biased region" description="Polar residues" evidence="1">
    <location>
        <begin position="21"/>
        <end position="31"/>
    </location>
</feature>
<feature type="compositionally biased region" description="Polar residues" evidence="1">
    <location>
        <begin position="133"/>
        <end position="157"/>
    </location>
</feature>
<dbReference type="Proteomes" id="UP000515158">
    <property type="component" value="Unplaced"/>
</dbReference>
<sequence>MLQRESNWTASTHPSHDKAVFQQSSSLAVDSTRNRPAMSQHCSGETPLDLSGHKQTYPSSSASFAPPDRMRTDLYQKNVAFQPRAVQNEWQQSRRDVWEERDRDRQTPSTSETWTPPDRMQSELNWREHTAQATGITQGEQSQVWQGRNRQTPSASASCAPPDRMRTDLYQKNVAFQPRAVQNEWQQSRRDVWEERDRDRQTPSTSETWAPPDKMQSDLDWREHTAQATGITQGEQSQGWQGRNRQTPSASASCAPPDRMRTDLYQKNVAFQPRAVQNEWQQSHRDVWEERDRDRQTPSTSETWAPPDRMQSELNWREHTAQVTGITQGEQSQGWQGRNRQTPSASASCGPPDRMRTDLYQKNVAFQPRAVQNEWQQSRRDVWEERDRDRQTPSASETWAPPDKMQSELDWREHTAQATGITQGEQSQGWQGRNRQTPSASASCGPPDRMRTALKERDLSQLGSLSNGDEVLSDREMKDEGVDYWLRKPEGHPGAGVDHFAEGGGYKYMDDNGDGDIIEHNDNNEHDEPVDNNDKHVEKKDECEEDENNNDDHKSLNDDDYEDVDERVTVIQGSSSNFGAIYLPKVNKPNDVDAGKLQDIQKPAEVKPKKQKGKTQGRQKSNLDGLTEKATKYFNAKKIQCESVETPASPKKAHPRNTSVRKAPARKASAAVEKNAPKQKNPPKYKRIIAEGSSTDGSESSDEVCSLVEVIEEEIKSGTVNEAGTAKESDTTAEVLSKGTRGVKLSSVQLDILWKLDSELAHKHLGLPSRTCSAEPNKNWGEPMDNDEFQTFIQLVKRMWMRASLCFEAYLDEHLRCWGLRVNKHHEGKLSISMSSVMKEMGWLACAPTNEMCPTSHRYLRSPTSSNSYLGGPISLSNWAPTKDCTVRCTAHINCDESGKYHLLTVRPLEPQTPILWNYGFNRAKSFPCMHPTSAWKLTECCNYDEEATTEDPVSF</sequence>
<dbReference type="AlphaFoldDB" id="A0A6P8ZCE3"/>
<protein>
    <submittedName>
        <fullName evidence="3">Uncharacterized protein LOC117648132</fullName>
    </submittedName>
</protein>
<gene>
    <name evidence="3" type="primary">LOC117648132</name>
</gene>
<organism evidence="3">
    <name type="scientific">Thrips palmi</name>
    <name type="common">Melon thrips</name>
    <dbReference type="NCBI Taxonomy" id="161013"/>
    <lineage>
        <taxon>Eukaryota</taxon>
        <taxon>Metazoa</taxon>
        <taxon>Ecdysozoa</taxon>
        <taxon>Arthropoda</taxon>
        <taxon>Hexapoda</taxon>
        <taxon>Insecta</taxon>
        <taxon>Pterygota</taxon>
        <taxon>Neoptera</taxon>
        <taxon>Paraneoptera</taxon>
        <taxon>Thysanoptera</taxon>
        <taxon>Terebrantia</taxon>
        <taxon>Thripoidea</taxon>
        <taxon>Thripidae</taxon>
        <taxon>Thrips</taxon>
    </lineage>
</organism>
<feature type="region of interest" description="Disordered" evidence="1">
    <location>
        <begin position="506"/>
        <end position="567"/>
    </location>
</feature>
<feature type="compositionally biased region" description="Basic and acidic residues" evidence="1">
    <location>
        <begin position="517"/>
        <end position="542"/>
    </location>
</feature>
<dbReference type="RefSeq" id="XP_034246272.1">
    <property type="nucleotide sequence ID" value="XM_034390381.1"/>
</dbReference>
<feature type="compositionally biased region" description="Basic and acidic residues" evidence="1">
    <location>
        <begin position="282"/>
        <end position="296"/>
    </location>
</feature>
<evidence type="ECO:0000313" key="2">
    <source>
        <dbReference type="Proteomes" id="UP000515158"/>
    </source>
</evidence>
<feature type="region of interest" description="Disordered" evidence="1">
    <location>
        <begin position="370"/>
        <end position="405"/>
    </location>
</feature>
<feature type="compositionally biased region" description="Polar residues" evidence="1">
    <location>
        <begin position="324"/>
        <end position="347"/>
    </location>
</feature>